<keyword evidence="3" id="KW-1185">Reference proteome</keyword>
<protein>
    <submittedName>
        <fullName evidence="2">Uncharacterized protein</fullName>
    </submittedName>
</protein>
<name>A0A2T7PU38_POMCA</name>
<comment type="caution">
    <text evidence="2">The sequence shown here is derived from an EMBL/GenBank/DDBJ whole genome shotgun (WGS) entry which is preliminary data.</text>
</comment>
<proteinExistence type="predicted"/>
<evidence type="ECO:0000256" key="1">
    <source>
        <dbReference type="SAM" id="MobiDB-lite"/>
    </source>
</evidence>
<organism evidence="2 3">
    <name type="scientific">Pomacea canaliculata</name>
    <name type="common">Golden apple snail</name>
    <dbReference type="NCBI Taxonomy" id="400727"/>
    <lineage>
        <taxon>Eukaryota</taxon>
        <taxon>Metazoa</taxon>
        <taxon>Spiralia</taxon>
        <taxon>Lophotrochozoa</taxon>
        <taxon>Mollusca</taxon>
        <taxon>Gastropoda</taxon>
        <taxon>Caenogastropoda</taxon>
        <taxon>Architaenioglossa</taxon>
        <taxon>Ampullarioidea</taxon>
        <taxon>Ampullariidae</taxon>
        <taxon>Pomacea</taxon>
    </lineage>
</organism>
<feature type="compositionally biased region" description="Acidic residues" evidence="1">
    <location>
        <begin position="16"/>
        <end position="26"/>
    </location>
</feature>
<reference evidence="2 3" key="1">
    <citation type="submission" date="2018-04" db="EMBL/GenBank/DDBJ databases">
        <title>The genome of golden apple snail Pomacea canaliculata provides insight into stress tolerance and invasive adaptation.</title>
        <authorList>
            <person name="Liu C."/>
            <person name="Liu B."/>
            <person name="Ren Y."/>
            <person name="Zhang Y."/>
            <person name="Wang H."/>
            <person name="Li S."/>
            <person name="Jiang F."/>
            <person name="Yin L."/>
            <person name="Zhang G."/>
            <person name="Qian W."/>
            <person name="Fan W."/>
        </authorList>
    </citation>
    <scope>NUCLEOTIDE SEQUENCE [LARGE SCALE GENOMIC DNA]</scope>
    <source>
        <strain evidence="2">SZHN2017</strain>
        <tissue evidence="2">Muscle</tissue>
    </source>
</reference>
<dbReference type="Proteomes" id="UP000245119">
    <property type="component" value="Linkage Group LG2"/>
</dbReference>
<evidence type="ECO:0000313" key="3">
    <source>
        <dbReference type="Proteomes" id="UP000245119"/>
    </source>
</evidence>
<feature type="region of interest" description="Disordered" evidence="1">
    <location>
        <begin position="1"/>
        <end position="34"/>
    </location>
</feature>
<accession>A0A2T7PU38</accession>
<gene>
    <name evidence="2" type="ORF">C0Q70_03888</name>
</gene>
<evidence type="ECO:0000313" key="2">
    <source>
        <dbReference type="EMBL" id="PVD36897.1"/>
    </source>
</evidence>
<dbReference type="AlphaFoldDB" id="A0A2T7PU38"/>
<sequence>MGKEKDSSNGKQAIELESEEEDDEEKGIDSRGYVSRVGNDVGLYPISHCGQKHTVIYETKTVEETKA</sequence>
<dbReference type="EMBL" id="PZQS01000002">
    <property type="protein sequence ID" value="PVD36897.1"/>
    <property type="molecule type" value="Genomic_DNA"/>
</dbReference>